<keyword evidence="6 8" id="KW-1133">Transmembrane helix</keyword>
<dbReference type="InterPro" id="IPR004761">
    <property type="entry name" value="Spore_GerAB"/>
</dbReference>
<dbReference type="PANTHER" id="PTHR34975:SF2">
    <property type="entry name" value="SPORE GERMINATION PROTEIN A2"/>
    <property type="match status" value="1"/>
</dbReference>
<protein>
    <submittedName>
        <fullName evidence="9">Spore germination protein</fullName>
    </submittedName>
</protein>
<reference evidence="10 11" key="3">
    <citation type="journal article" name="Genome Announc.">
        <title>Improved Draft Genome Sequence of Clostridium pasteurianum Strain ATCC 6013 (DSM 525) Using a Hybrid Next-Generation Sequencing Approach.</title>
        <authorList>
            <person name="Pyne M.E."/>
            <person name="Utturkar S."/>
            <person name="Brown S.D."/>
            <person name="Moo-Young M."/>
            <person name="Chung D.A."/>
            <person name="Chou C.P."/>
        </authorList>
    </citation>
    <scope>NUCLEOTIDE SEQUENCE [LARGE SCALE GENOMIC DNA]</scope>
    <source>
        <strain evidence="10 11">ATCC 6013</strain>
    </source>
</reference>
<evidence type="ECO:0000313" key="11">
    <source>
        <dbReference type="Proteomes" id="UP000028042"/>
    </source>
</evidence>
<comment type="subcellular location">
    <subcellularLocation>
        <location evidence="1">Membrane</location>
        <topology evidence="1">Multi-pass membrane protein</topology>
    </subcellularLocation>
</comment>
<evidence type="ECO:0000256" key="1">
    <source>
        <dbReference type="ARBA" id="ARBA00004141"/>
    </source>
</evidence>
<dbReference type="Proteomes" id="UP000030905">
    <property type="component" value="Chromosome"/>
</dbReference>
<evidence type="ECO:0000256" key="4">
    <source>
        <dbReference type="ARBA" id="ARBA00022544"/>
    </source>
</evidence>
<dbReference type="RefSeq" id="WP_004455355.1">
    <property type="nucleotide sequence ID" value="NZ_ANZB01000001.1"/>
</dbReference>
<accession>A0A0H3IYV8</accession>
<dbReference type="eggNOG" id="COG0531">
    <property type="taxonomic scope" value="Bacteria"/>
</dbReference>
<feature type="transmembrane region" description="Helical" evidence="8">
    <location>
        <begin position="112"/>
        <end position="130"/>
    </location>
</feature>
<dbReference type="GO" id="GO:0016020">
    <property type="term" value="C:membrane"/>
    <property type="evidence" value="ECO:0007669"/>
    <property type="project" value="UniProtKB-SubCell"/>
</dbReference>
<dbReference type="GeneID" id="93076364"/>
<comment type="similarity">
    <text evidence="2">Belongs to the amino acid-polyamine-organocation (APC) superfamily. Spore germination protein (SGP) (TC 2.A.3.9) family.</text>
</comment>
<keyword evidence="3" id="KW-0813">Transport</keyword>
<dbReference type="Pfam" id="PF03845">
    <property type="entry name" value="Spore_permease"/>
    <property type="match status" value="1"/>
</dbReference>
<feature type="transmembrane region" description="Helical" evidence="8">
    <location>
        <begin position="73"/>
        <end position="91"/>
    </location>
</feature>
<reference evidence="9 12" key="1">
    <citation type="journal article" date="2015" name="Genome Announc.">
        <title>Complete Genome Sequence of the Nitrogen-Fixing and Solvent-Producing Clostridium pasteurianum DSM 525.</title>
        <authorList>
            <person name="Poehlein A."/>
            <person name="Grosse-Honebrink A."/>
            <person name="Zhang Y."/>
            <person name="Minton N.P."/>
            <person name="Daniel R."/>
        </authorList>
    </citation>
    <scope>NUCLEOTIDE SEQUENCE [LARGE SCALE GENOMIC DNA]</scope>
    <source>
        <strain evidence="9">DSM 525</strain>
        <strain evidence="12">DSM 525 / ATCC 6013</strain>
    </source>
</reference>
<feature type="transmembrane region" description="Helical" evidence="8">
    <location>
        <begin position="167"/>
        <end position="187"/>
    </location>
</feature>
<name>A0A0H3IYV8_CLOPA</name>
<sequence>MKEKLTSYQFLSIMFFVSYGTASLFFLTPDAKNDIWVALLFYALVSIILQMIYVNLFNKYPEDSIVTYLPKIYGQYIGFILSIIYIWFFAYDAARDLRDFTELISSFSLMRMPTYVTASVFTIVITYSVYKGIENIGSMAQMCLIIMTFSSSIIFILLYITGHTLKFYNLLPILHMDFIALLFYVSLW</sequence>
<dbReference type="PATRIC" id="fig|1262449.3.peg.516"/>
<evidence type="ECO:0000256" key="2">
    <source>
        <dbReference type="ARBA" id="ARBA00007998"/>
    </source>
</evidence>
<dbReference type="AlphaFoldDB" id="A0A0H3IYV8"/>
<evidence type="ECO:0000256" key="8">
    <source>
        <dbReference type="SAM" id="Phobius"/>
    </source>
</evidence>
<evidence type="ECO:0000256" key="5">
    <source>
        <dbReference type="ARBA" id="ARBA00022692"/>
    </source>
</evidence>
<keyword evidence="7 8" id="KW-0472">Membrane</keyword>
<feature type="transmembrane region" description="Helical" evidence="8">
    <location>
        <begin position="6"/>
        <end position="28"/>
    </location>
</feature>
<evidence type="ECO:0000256" key="6">
    <source>
        <dbReference type="ARBA" id="ARBA00022989"/>
    </source>
</evidence>
<dbReference type="EMBL" id="JPGY02000001">
    <property type="protein sequence ID" value="KRU13285.1"/>
    <property type="molecule type" value="Genomic_DNA"/>
</dbReference>
<dbReference type="KEGG" id="cpae:CPAST_c06160"/>
<proteinExistence type="inferred from homology"/>
<gene>
    <name evidence="9" type="ORF">CLPA_c06160</name>
    <name evidence="10" type="ORF">CP6013_02533</name>
</gene>
<evidence type="ECO:0000256" key="7">
    <source>
        <dbReference type="ARBA" id="ARBA00023136"/>
    </source>
</evidence>
<feature type="transmembrane region" description="Helical" evidence="8">
    <location>
        <begin position="35"/>
        <end position="53"/>
    </location>
</feature>
<dbReference type="KEGG" id="cpat:CLPA_c06160"/>
<evidence type="ECO:0000313" key="12">
    <source>
        <dbReference type="Proteomes" id="UP000030905"/>
    </source>
</evidence>
<reference evidence="10" key="2">
    <citation type="submission" date="2015-10" db="EMBL/GenBank/DDBJ databases">
        <title>Improved Draft Genome Sequence of Clostridium pasteurianum Strain ATCC 6013 (DSM 525) Using a Hybrid Next-Generation Sequencing Approach.</title>
        <authorList>
            <person name="Pyne M.E."/>
            <person name="Utturkar S.M."/>
            <person name="Brown S.D."/>
            <person name="Moo-Young M."/>
            <person name="Chung D.A."/>
            <person name="Chou P.C."/>
        </authorList>
    </citation>
    <scope>NUCLEOTIDE SEQUENCE</scope>
    <source>
        <strain evidence="10">ATCC 6013</strain>
    </source>
</reference>
<keyword evidence="4" id="KW-0309">Germination</keyword>
<feature type="transmembrane region" description="Helical" evidence="8">
    <location>
        <begin position="136"/>
        <end position="160"/>
    </location>
</feature>
<keyword evidence="12" id="KW-1185">Reference proteome</keyword>
<dbReference type="Proteomes" id="UP000028042">
    <property type="component" value="Unassembled WGS sequence"/>
</dbReference>
<organism evidence="9 12">
    <name type="scientific">Clostridium pasteurianum DSM 525 = ATCC 6013</name>
    <dbReference type="NCBI Taxonomy" id="1262449"/>
    <lineage>
        <taxon>Bacteria</taxon>
        <taxon>Bacillati</taxon>
        <taxon>Bacillota</taxon>
        <taxon>Clostridia</taxon>
        <taxon>Eubacteriales</taxon>
        <taxon>Clostridiaceae</taxon>
        <taxon>Clostridium</taxon>
    </lineage>
</organism>
<evidence type="ECO:0000313" key="10">
    <source>
        <dbReference type="EMBL" id="KRU13285.1"/>
    </source>
</evidence>
<dbReference type="GO" id="GO:0009847">
    <property type="term" value="P:spore germination"/>
    <property type="evidence" value="ECO:0007669"/>
    <property type="project" value="InterPro"/>
</dbReference>
<keyword evidence="5 8" id="KW-0812">Transmembrane</keyword>
<dbReference type="EMBL" id="CP009268">
    <property type="protein sequence ID" value="AJA50704.1"/>
    <property type="molecule type" value="Genomic_DNA"/>
</dbReference>
<evidence type="ECO:0000313" key="9">
    <source>
        <dbReference type="EMBL" id="AJA50704.1"/>
    </source>
</evidence>
<evidence type="ECO:0000256" key="3">
    <source>
        <dbReference type="ARBA" id="ARBA00022448"/>
    </source>
</evidence>
<dbReference type="PANTHER" id="PTHR34975">
    <property type="entry name" value="SPORE GERMINATION PROTEIN A2"/>
    <property type="match status" value="1"/>
</dbReference>